<dbReference type="VEuPathDB" id="MicrosporidiaDB:NEDG_01370"/>
<protein>
    <recommendedName>
        <fullName evidence="2">C2H2-type domain-containing protein</fullName>
    </recommendedName>
</protein>
<keyword evidence="4" id="KW-1185">Reference proteome</keyword>
<sequence length="471" mass="54432">MSKRRHTEDTAPKASVTEESNLEDFYHIITKQSRLLTEEEFQAVSGRKYNYPQYVRSFYDLRVKDLLVKGYEKQPWFSERAVGSLWAFSDTFMRFRDFVASRPCSLRLESTNVESLLQTELFDRYKTGMDPEGVFVVVIRNLEMGASINELVEEIKSKVPLKEWGLGQGGHREGFKKTLYLRLNEISYEEFKEKTASVLPATAVTMMQQMPRNVPSAVRVSGAQFGDACVMKETEKTCKQIIKAMSELLGVPEVAETLKSLAAHLEGNEVTDLYVLALRKVFNFCYYCGVKYCSPYEMLSRCGIFHVRSIDTFDMSNPDSHTDSLSFYGLDRAEYFKDMLGPTADIFMFSTGRVAGPTGESEYVCKYCMKRFESEEYFEKHLSRKHVEYDAYIRLHKAFISVITSLNYQIIEFIEQTGQNLPFELHRYISKKKCEVSEENHVSYRALEKKYALTEQQPIKVSTFSDSEEEN</sequence>
<reference evidence="3 4" key="1">
    <citation type="submission" date="2016-02" db="EMBL/GenBank/DDBJ databases">
        <title>Discovery of a natural microsporidian pathogen with a broad tissue tropism in Caenorhabditis elegans.</title>
        <authorList>
            <person name="Luallen R.J."/>
            <person name="Reinke A.W."/>
            <person name="Tong L."/>
            <person name="Botts M.R."/>
            <person name="Felix M.-A."/>
            <person name="Troemel E.R."/>
        </authorList>
    </citation>
    <scope>NUCLEOTIDE SEQUENCE [LARGE SCALE GENOMIC DNA]</scope>
    <source>
        <strain evidence="3 4">JUm2807</strain>
    </source>
</reference>
<dbReference type="GeneID" id="93647720"/>
<name>A0A177EBI1_9MICR</name>
<dbReference type="EMBL" id="LTDL01000041">
    <property type="protein sequence ID" value="OAG29297.1"/>
    <property type="molecule type" value="Genomic_DNA"/>
</dbReference>
<evidence type="ECO:0000313" key="3">
    <source>
        <dbReference type="EMBL" id="OAG29297.1"/>
    </source>
</evidence>
<accession>A0A177EBI1</accession>
<dbReference type="PROSITE" id="PS00028">
    <property type="entry name" value="ZINC_FINGER_C2H2_1"/>
    <property type="match status" value="1"/>
</dbReference>
<gene>
    <name evidence="3" type="ORF">NEDG_01370</name>
</gene>
<evidence type="ECO:0000259" key="2">
    <source>
        <dbReference type="PROSITE" id="PS50157"/>
    </source>
</evidence>
<evidence type="ECO:0000256" key="1">
    <source>
        <dbReference type="PROSITE-ProRule" id="PRU00042"/>
    </source>
</evidence>
<dbReference type="InterPro" id="IPR025239">
    <property type="entry name" value="DUF4187"/>
</dbReference>
<keyword evidence="1" id="KW-0862">Zinc</keyword>
<keyword evidence="1" id="KW-0479">Metal-binding</keyword>
<dbReference type="STRING" id="1805483.A0A177EBI1"/>
<evidence type="ECO:0000313" key="4">
    <source>
        <dbReference type="Proteomes" id="UP000185944"/>
    </source>
</evidence>
<dbReference type="SMART" id="SM01173">
    <property type="entry name" value="DUF4187"/>
    <property type="match status" value="1"/>
</dbReference>
<keyword evidence="1" id="KW-0863">Zinc-finger</keyword>
<dbReference type="GO" id="GO:0008270">
    <property type="term" value="F:zinc ion binding"/>
    <property type="evidence" value="ECO:0007669"/>
    <property type="project" value="UniProtKB-KW"/>
</dbReference>
<dbReference type="InterPro" id="IPR013087">
    <property type="entry name" value="Znf_C2H2_type"/>
</dbReference>
<proteinExistence type="predicted"/>
<dbReference type="OrthoDB" id="342064at2759"/>
<dbReference type="AlphaFoldDB" id="A0A177EBI1"/>
<organism evidence="3 4">
    <name type="scientific">Nematocida displodere</name>
    <dbReference type="NCBI Taxonomy" id="1805483"/>
    <lineage>
        <taxon>Eukaryota</taxon>
        <taxon>Fungi</taxon>
        <taxon>Fungi incertae sedis</taxon>
        <taxon>Microsporidia</taxon>
        <taxon>Nematocida</taxon>
    </lineage>
</organism>
<feature type="domain" description="C2H2-type" evidence="2">
    <location>
        <begin position="363"/>
        <end position="391"/>
    </location>
</feature>
<dbReference type="PROSITE" id="PS50157">
    <property type="entry name" value="ZINC_FINGER_C2H2_2"/>
    <property type="match status" value="1"/>
</dbReference>
<dbReference type="Proteomes" id="UP000185944">
    <property type="component" value="Unassembled WGS sequence"/>
</dbReference>
<comment type="caution">
    <text evidence="3">The sequence shown here is derived from an EMBL/GenBank/DDBJ whole genome shotgun (WGS) entry which is preliminary data.</text>
</comment>
<dbReference type="RefSeq" id="XP_067543976.1">
    <property type="nucleotide sequence ID" value="XM_067688788.1"/>
</dbReference>